<accession>A0AAJ5ZG59</accession>
<evidence type="ECO:0000313" key="4">
    <source>
        <dbReference type="Proteomes" id="UP001321249"/>
    </source>
</evidence>
<evidence type="ECO:0008006" key="5">
    <source>
        <dbReference type="Google" id="ProtNLM"/>
    </source>
</evidence>
<keyword evidence="3" id="KW-1185">Reference proteome</keyword>
<organism evidence="2 3">
    <name type="scientific">Candidatus Lucifugimonas marina</name>
    <dbReference type="NCBI Taxonomy" id="3038979"/>
    <lineage>
        <taxon>Bacteria</taxon>
        <taxon>Bacillati</taxon>
        <taxon>Chloroflexota</taxon>
        <taxon>Dehalococcoidia</taxon>
        <taxon>SAR202 cluster</taxon>
        <taxon>Candidatus Lucifugimonadales</taxon>
        <taxon>Candidatus Lucifugimonadaceae</taxon>
        <taxon>Candidatus Lucifugimonas</taxon>
    </lineage>
</organism>
<evidence type="ECO:0000313" key="2">
    <source>
        <dbReference type="EMBL" id="WFG38715.1"/>
    </source>
</evidence>
<evidence type="ECO:0000313" key="3">
    <source>
        <dbReference type="Proteomes" id="UP001219901"/>
    </source>
</evidence>
<dbReference type="Proteomes" id="UP001321249">
    <property type="component" value="Unassembled WGS sequence"/>
</dbReference>
<dbReference type="EMBL" id="CP046147">
    <property type="protein sequence ID" value="WFG38715.1"/>
    <property type="molecule type" value="Genomic_DNA"/>
</dbReference>
<dbReference type="SUPFAM" id="SSF54909">
    <property type="entry name" value="Dimeric alpha+beta barrel"/>
    <property type="match status" value="1"/>
</dbReference>
<reference evidence="3 4" key="1">
    <citation type="submission" date="2019-11" db="EMBL/GenBank/DDBJ databases">
        <authorList>
            <person name="Cho J.-C."/>
        </authorList>
    </citation>
    <scope>NUCLEOTIDE SEQUENCE [LARGE SCALE GENOMIC DNA]</scope>
    <source>
        <strain evidence="2 3">JH1073</strain>
        <strain evidence="1 4">JH702</strain>
    </source>
</reference>
<name>A0AAJ5ZG59_9CHLR</name>
<evidence type="ECO:0000313" key="1">
    <source>
        <dbReference type="EMBL" id="MDG0867996.1"/>
    </source>
</evidence>
<dbReference type="AlphaFoldDB" id="A0AAJ5ZG59"/>
<sequence length="97" mass="10866">MYGTIATLSIDPANVEKLGAMLKEWNEKEDADAIGFVGGYMLQTDADASVVKMMAVFENVEKYRANAARPEQDAWYQQLRALLHDDPKWEDGQVIAT</sequence>
<dbReference type="InterPro" id="IPR011008">
    <property type="entry name" value="Dimeric_a/b-barrel"/>
</dbReference>
<gene>
    <name evidence="1" type="ORF">GKO46_13075</name>
    <name evidence="2" type="ORF">GKO48_03540</name>
</gene>
<reference evidence="3" key="3">
    <citation type="submission" date="2023-06" db="EMBL/GenBank/DDBJ databases">
        <title>Pangenomics reveal diversification of enzyme families and niche specialization in globally abundant SAR202 bacteria.</title>
        <authorList>
            <person name="Saw J.H.W."/>
        </authorList>
    </citation>
    <scope>NUCLEOTIDE SEQUENCE [LARGE SCALE GENOMIC DNA]</scope>
    <source>
        <strain evidence="3">JH1073</strain>
    </source>
</reference>
<proteinExistence type="predicted"/>
<protein>
    <recommendedName>
        <fullName evidence="5">ABM domain-containing protein</fullName>
    </recommendedName>
</protein>
<reference evidence="2" key="2">
    <citation type="journal article" date="2023" name="Nat. Commun.">
        <title>Cultivation of marine bacteria of the SAR202 clade.</title>
        <authorList>
            <person name="Lim Y."/>
            <person name="Seo J.H."/>
            <person name="Giovannoni S.J."/>
            <person name="Kang I."/>
            <person name="Cho J.C."/>
        </authorList>
    </citation>
    <scope>NUCLEOTIDE SEQUENCE</scope>
    <source>
        <strain evidence="2">JH1073</strain>
    </source>
</reference>
<dbReference type="RefSeq" id="WP_342826797.1">
    <property type="nucleotide sequence ID" value="NZ_CP046146.1"/>
</dbReference>
<dbReference type="Proteomes" id="UP001219901">
    <property type="component" value="Chromosome"/>
</dbReference>
<dbReference type="EMBL" id="WMBE01000005">
    <property type="protein sequence ID" value="MDG0867996.1"/>
    <property type="molecule type" value="Genomic_DNA"/>
</dbReference>